<evidence type="ECO:0000256" key="1">
    <source>
        <dbReference type="ARBA" id="ARBA00004141"/>
    </source>
</evidence>
<feature type="domain" description="Bacterial sugar transferase" evidence="9">
    <location>
        <begin position="284"/>
        <end position="472"/>
    </location>
</feature>
<proteinExistence type="inferred from homology"/>
<dbReference type="GO" id="GO:0016780">
    <property type="term" value="F:phosphotransferase activity, for other substituted phosphate groups"/>
    <property type="evidence" value="ECO:0007669"/>
    <property type="project" value="TreeGrafter"/>
</dbReference>
<keyword evidence="3" id="KW-0808">Transferase</keyword>
<feature type="transmembrane region" description="Helical" evidence="8">
    <location>
        <begin position="289"/>
        <end position="310"/>
    </location>
</feature>
<evidence type="ECO:0000256" key="7">
    <source>
        <dbReference type="ARBA" id="ARBA00023169"/>
    </source>
</evidence>
<sequence>MWLDYSDSREIAWSHRPTLKSKRISLYNFAAGFAAFDMIALLFTGFLCADLFSSPRFSGQPPHDGQIWAIFFAAALQFGLAHIFELYRTPTILDRRHVLRRAALSFLSTFAMMICIAAATKSAESYSRLWFFSWATTSASLAIVARALVLKRIRRALSESAFVHRALSVGVFCAPLHPREIEGETRNEEVVVGYAKYNDLAELADLSDRIVQDEIDHVYLAAPWDKIPLVLRNLDLLRHLSTRVFVLPADRRVLADMCGVAKFGDRISFCGMEEPIHGWSLWFKRLEDIAIASCALVALAPLMAATALAIKLDSPGPVFFRQKRVGFNGRIFQLWKFRSMFVEQTDPHAAVQTSRDDPRVTRVGRLIRRSSIDELPQLLNVIVGDMSIVGPRPHALSTKTDGRNLEELVDYYAVRHRVKPGMTGWAQVEGFRGELDTLDKLRNRVDCDLYYIDNWTLMLDIGIIFRTLKMVLHDSRAY</sequence>
<evidence type="ECO:0000256" key="5">
    <source>
        <dbReference type="ARBA" id="ARBA00022989"/>
    </source>
</evidence>
<evidence type="ECO:0000313" key="10">
    <source>
        <dbReference type="EMBL" id="PWB94739.1"/>
    </source>
</evidence>
<name>A0A2U1SSZ8_METSR</name>
<dbReference type="EMBL" id="PUIV01000006">
    <property type="protein sequence ID" value="PWB94739.1"/>
    <property type="molecule type" value="Genomic_DNA"/>
</dbReference>
<keyword evidence="5 8" id="KW-1133">Transmembrane helix</keyword>
<dbReference type="PANTHER" id="PTHR30576">
    <property type="entry name" value="COLANIC BIOSYNTHESIS UDP-GLUCOSE LIPID CARRIER TRANSFERASE"/>
    <property type="match status" value="1"/>
</dbReference>
<dbReference type="InterPro" id="IPR017475">
    <property type="entry name" value="EPS_sugar_tfrase"/>
</dbReference>
<feature type="transmembrane region" description="Helical" evidence="8">
    <location>
        <begin position="26"/>
        <end position="47"/>
    </location>
</feature>
<evidence type="ECO:0000256" key="4">
    <source>
        <dbReference type="ARBA" id="ARBA00022692"/>
    </source>
</evidence>
<accession>A0A2U1SSZ8</accession>
<dbReference type="AlphaFoldDB" id="A0A2U1SSZ8"/>
<feature type="transmembrane region" description="Helical" evidence="8">
    <location>
        <begin position="131"/>
        <end position="149"/>
    </location>
</feature>
<evidence type="ECO:0000259" key="9">
    <source>
        <dbReference type="Pfam" id="PF02397"/>
    </source>
</evidence>
<keyword evidence="11" id="KW-1185">Reference proteome</keyword>
<keyword evidence="4 8" id="KW-0812">Transmembrane</keyword>
<dbReference type="InterPro" id="IPR003362">
    <property type="entry name" value="Bact_transf"/>
</dbReference>
<keyword evidence="7" id="KW-0270">Exopolysaccharide synthesis</keyword>
<protein>
    <recommendedName>
        <fullName evidence="9">Bacterial sugar transferase domain-containing protein</fullName>
    </recommendedName>
</protein>
<evidence type="ECO:0000256" key="2">
    <source>
        <dbReference type="ARBA" id="ARBA00006464"/>
    </source>
</evidence>
<dbReference type="Pfam" id="PF02397">
    <property type="entry name" value="Bac_transf"/>
    <property type="match status" value="1"/>
</dbReference>
<organism evidence="10 11">
    <name type="scientific">Methylosinus sporium</name>
    <dbReference type="NCBI Taxonomy" id="428"/>
    <lineage>
        <taxon>Bacteria</taxon>
        <taxon>Pseudomonadati</taxon>
        <taxon>Pseudomonadota</taxon>
        <taxon>Alphaproteobacteria</taxon>
        <taxon>Hyphomicrobiales</taxon>
        <taxon>Methylocystaceae</taxon>
        <taxon>Methylosinus</taxon>
    </lineage>
</organism>
<keyword evidence="6 8" id="KW-0472">Membrane</keyword>
<comment type="subcellular location">
    <subcellularLocation>
        <location evidence="1">Membrane</location>
        <topology evidence="1">Multi-pass membrane protein</topology>
    </subcellularLocation>
</comment>
<evidence type="ECO:0000256" key="6">
    <source>
        <dbReference type="ARBA" id="ARBA00023136"/>
    </source>
</evidence>
<evidence type="ECO:0000256" key="3">
    <source>
        <dbReference type="ARBA" id="ARBA00022679"/>
    </source>
</evidence>
<dbReference type="Pfam" id="PF13727">
    <property type="entry name" value="CoA_binding_3"/>
    <property type="match status" value="1"/>
</dbReference>
<dbReference type="PANTHER" id="PTHR30576:SF0">
    <property type="entry name" value="UNDECAPRENYL-PHOSPHATE N-ACETYLGALACTOSAMINYL 1-PHOSPHATE TRANSFERASE-RELATED"/>
    <property type="match status" value="1"/>
</dbReference>
<comment type="similarity">
    <text evidence="2">Belongs to the bacterial sugar transferase family.</text>
</comment>
<feature type="transmembrane region" description="Helical" evidence="8">
    <location>
        <begin position="67"/>
        <end position="87"/>
    </location>
</feature>
<comment type="caution">
    <text evidence="10">The sequence shown here is derived from an EMBL/GenBank/DDBJ whole genome shotgun (WGS) entry which is preliminary data.</text>
</comment>
<dbReference type="OrthoDB" id="9808602at2"/>
<evidence type="ECO:0000313" key="11">
    <source>
        <dbReference type="Proteomes" id="UP000245137"/>
    </source>
</evidence>
<reference evidence="10 11" key="1">
    <citation type="journal article" date="2018" name="Appl. Microbiol. Biotechnol.">
        <title>Co-cultivation of the strictly anaerobic methanogen Methanosarcina barkeri with aerobic methanotrophs in an oxygen-limited membrane bioreactor.</title>
        <authorList>
            <person name="In 't Zandt M.H."/>
            <person name="van den Bosch T.J.M."/>
            <person name="Rijkers R."/>
            <person name="van Kessel M.A.H.J."/>
            <person name="Jetten M.S.M."/>
            <person name="Welte C.U."/>
        </authorList>
    </citation>
    <scope>NUCLEOTIDE SEQUENCE [LARGE SCALE GENOMIC DNA]</scope>
    <source>
        <strain evidence="10 11">DSM 17706</strain>
    </source>
</reference>
<dbReference type="GO" id="GO:0016020">
    <property type="term" value="C:membrane"/>
    <property type="evidence" value="ECO:0007669"/>
    <property type="project" value="UniProtKB-SubCell"/>
</dbReference>
<evidence type="ECO:0000256" key="8">
    <source>
        <dbReference type="SAM" id="Phobius"/>
    </source>
</evidence>
<dbReference type="NCBIfam" id="TIGR03025">
    <property type="entry name" value="EPS_sugtrans"/>
    <property type="match status" value="1"/>
</dbReference>
<gene>
    <name evidence="10" type="ORF">C5689_06690</name>
</gene>
<dbReference type="GO" id="GO:0000271">
    <property type="term" value="P:polysaccharide biosynthetic process"/>
    <property type="evidence" value="ECO:0007669"/>
    <property type="project" value="UniProtKB-KW"/>
</dbReference>
<feature type="transmembrane region" description="Helical" evidence="8">
    <location>
        <begin position="99"/>
        <end position="119"/>
    </location>
</feature>
<dbReference type="Proteomes" id="UP000245137">
    <property type="component" value="Unassembled WGS sequence"/>
</dbReference>